<dbReference type="PANTHER" id="PTHR30055:SF148">
    <property type="entry name" value="TETR-FAMILY TRANSCRIPTIONAL REGULATOR"/>
    <property type="match status" value="1"/>
</dbReference>
<dbReference type="PROSITE" id="PS50977">
    <property type="entry name" value="HTH_TETR_2"/>
    <property type="match status" value="1"/>
</dbReference>
<keyword evidence="9" id="KW-1185">Reference proteome</keyword>
<dbReference type="AlphaFoldDB" id="A0A5J6FFY2"/>
<organism evidence="8 9">
    <name type="scientific">Streptomyces nitrosporeus</name>
    <dbReference type="NCBI Taxonomy" id="28894"/>
    <lineage>
        <taxon>Bacteria</taxon>
        <taxon>Bacillati</taxon>
        <taxon>Actinomycetota</taxon>
        <taxon>Actinomycetes</taxon>
        <taxon>Kitasatosporales</taxon>
        <taxon>Streptomycetaceae</taxon>
        <taxon>Streptomyces</taxon>
    </lineage>
</organism>
<feature type="domain" description="HTH tetR-type" evidence="7">
    <location>
        <begin position="27"/>
        <end position="87"/>
    </location>
</feature>
<feature type="domain" description="HTH cro/C1-type" evidence="6">
    <location>
        <begin position="40"/>
        <end position="68"/>
    </location>
</feature>
<evidence type="ECO:0000313" key="8">
    <source>
        <dbReference type="EMBL" id="QEU75011.1"/>
    </source>
</evidence>
<dbReference type="InterPro" id="IPR001387">
    <property type="entry name" value="Cro/C1-type_HTH"/>
</dbReference>
<dbReference type="SUPFAM" id="SSF46689">
    <property type="entry name" value="Homeodomain-like"/>
    <property type="match status" value="1"/>
</dbReference>
<dbReference type="GO" id="GO:0003700">
    <property type="term" value="F:DNA-binding transcription factor activity"/>
    <property type="evidence" value="ECO:0007669"/>
    <property type="project" value="TreeGrafter"/>
</dbReference>
<proteinExistence type="predicted"/>
<dbReference type="PROSITE" id="PS50943">
    <property type="entry name" value="HTH_CROC1"/>
    <property type="match status" value="1"/>
</dbReference>
<evidence type="ECO:0000256" key="1">
    <source>
        <dbReference type="ARBA" id="ARBA00023015"/>
    </source>
</evidence>
<sequence length="221" mass="23217">MHNAPSHHVPGAALSDQNPRRAPGAGPRAAGAIHDAALRLLAERGYAGLTIEAVAREAGVNKTTIYRWWPSKPALLRAALLHGGTLGIDVPDTGSLRGDLIGLTEQIAGLLTGPDTRSVVRAMASGSDAPDDELALLARDFFADRFTREQPVFRRAAERGELRPGADPMLLLDLLAGAVWVRAVLRRARLPEGFAAEVVDAVLPSFTAARPPGAGSPAPSP</sequence>
<dbReference type="InterPro" id="IPR011075">
    <property type="entry name" value="TetR_C"/>
</dbReference>
<keyword evidence="2 4" id="KW-0238">DNA-binding</keyword>
<keyword evidence="3" id="KW-0804">Transcription</keyword>
<dbReference type="Gene3D" id="1.10.357.10">
    <property type="entry name" value="Tetracycline Repressor, domain 2"/>
    <property type="match status" value="1"/>
</dbReference>
<feature type="compositionally biased region" description="Low complexity" evidence="5">
    <location>
        <begin position="20"/>
        <end position="29"/>
    </location>
</feature>
<dbReference type="GO" id="GO:0000976">
    <property type="term" value="F:transcription cis-regulatory region binding"/>
    <property type="evidence" value="ECO:0007669"/>
    <property type="project" value="TreeGrafter"/>
</dbReference>
<dbReference type="OrthoDB" id="9796019at2"/>
<dbReference type="Gene3D" id="1.10.10.60">
    <property type="entry name" value="Homeodomain-like"/>
    <property type="match status" value="1"/>
</dbReference>
<evidence type="ECO:0000256" key="4">
    <source>
        <dbReference type="PROSITE-ProRule" id="PRU00335"/>
    </source>
</evidence>
<keyword evidence="1" id="KW-0805">Transcription regulation</keyword>
<evidence type="ECO:0000256" key="5">
    <source>
        <dbReference type="SAM" id="MobiDB-lite"/>
    </source>
</evidence>
<dbReference type="InterPro" id="IPR009057">
    <property type="entry name" value="Homeodomain-like_sf"/>
</dbReference>
<dbReference type="EMBL" id="CP023702">
    <property type="protein sequence ID" value="QEU75011.1"/>
    <property type="molecule type" value="Genomic_DNA"/>
</dbReference>
<dbReference type="Pfam" id="PF00440">
    <property type="entry name" value="TetR_N"/>
    <property type="match status" value="1"/>
</dbReference>
<evidence type="ECO:0000256" key="3">
    <source>
        <dbReference type="ARBA" id="ARBA00023163"/>
    </source>
</evidence>
<dbReference type="SUPFAM" id="SSF48498">
    <property type="entry name" value="Tetracyclin repressor-like, C-terminal domain"/>
    <property type="match status" value="1"/>
</dbReference>
<dbReference type="PRINTS" id="PR00455">
    <property type="entry name" value="HTHTETR"/>
</dbReference>
<name>A0A5J6FFY2_9ACTN</name>
<evidence type="ECO:0000259" key="6">
    <source>
        <dbReference type="PROSITE" id="PS50943"/>
    </source>
</evidence>
<dbReference type="PANTHER" id="PTHR30055">
    <property type="entry name" value="HTH-TYPE TRANSCRIPTIONAL REGULATOR RUTR"/>
    <property type="match status" value="1"/>
</dbReference>
<accession>A0A5J6FFY2</accession>
<dbReference type="InterPro" id="IPR036271">
    <property type="entry name" value="Tet_transcr_reg_TetR-rel_C_sf"/>
</dbReference>
<dbReference type="KEGG" id="snk:CP967_26195"/>
<reference evidence="8 9" key="1">
    <citation type="submission" date="2017-09" db="EMBL/GenBank/DDBJ databases">
        <authorList>
            <person name="Lee N."/>
            <person name="Cho B.-K."/>
        </authorList>
    </citation>
    <scope>NUCLEOTIDE SEQUENCE [LARGE SCALE GENOMIC DNA]</scope>
    <source>
        <strain evidence="8 9">ATCC 12769</strain>
    </source>
</reference>
<feature type="DNA-binding region" description="H-T-H motif" evidence="4">
    <location>
        <begin position="50"/>
        <end position="69"/>
    </location>
</feature>
<gene>
    <name evidence="8" type="ORF">CP967_26195</name>
</gene>
<dbReference type="InterPro" id="IPR001647">
    <property type="entry name" value="HTH_TetR"/>
</dbReference>
<evidence type="ECO:0000256" key="2">
    <source>
        <dbReference type="ARBA" id="ARBA00023125"/>
    </source>
</evidence>
<dbReference type="InterPro" id="IPR050109">
    <property type="entry name" value="HTH-type_TetR-like_transc_reg"/>
</dbReference>
<evidence type="ECO:0000259" key="7">
    <source>
        <dbReference type="PROSITE" id="PS50977"/>
    </source>
</evidence>
<dbReference type="Pfam" id="PF16859">
    <property type="entry name" value="TetR_C_11"/>
    <property type="match status" value="1"/>
</dbReference>
<dbReference type="Proteomes" id="UP000326178">
    <property type="component" value="Chromosome"/>
</dbReference>
<protein>
    <submittedName>
        <fullName evidence="8">TetR/AcrR family transcriptional regulator</fullName>
    </submittedName>
</protein>
<feature type="region of interest" description="Disordered" evidence="5">
    <location>
        <begin position="1"/>
        <end position="29"/>
    </location>
</feature>
<dbReference type="CDD" id="cd00093">
    <property type="entry name" value="HTH_XRE"/>
    <property type="match status" value="1"/>
</dbReference>
<evidence type="ECO:0000313" key="9">
    <source>
        <dbReference type="Proteomes" id="UP000326178"/>
    </source>
</evidence>